<name>A0A1D8PI82_CANAL</name>
<keyword evidence="5" id="KW-1185">Reference proteome</keyword>
<keyword evidence="2" id="KW-0812">Transmembrane</keyword>
<dbReference type="AlphaFoldDB" id="A0A1D8PI82"/>
<feature type="transmembrane region" description="Helical" evidence="2">
    <location>
        <begin position="57"/>
        <end position="84"/>
    </location>
</feature>
<dbReference type="GeneID" id="3643881"/>
<dbReference type="KEGG" id="cal:CAALFM_C208750WA"/>
<gene>
    <name evidence="4" type="ordered locus">CAALFM_C208750WA</name>
    <name evidence="3" type="ordered locus">orf19.11083</name>
</gene>
<sequence>MASNQPIMPKINSPLGILRTSQAVASDITINIILYALIYSIIYLFRLRNLFLQFNHYFITIILFILEIFWIILYIIIRLIYLVYNTINDSKINDYRYNTHGILRTFIIHNQFWKFKNNLVMNSIFKHGPNVFLDIQDDLIIPNLINKGNDIIIPIDNNDNINDIDIDHDNDNDDDDEESLTSNISNSTRIKTKSNFTKWTRHSQFASTPPPLLSSSNSAGSLNKLKSKIYPKN</sequence>
<dbReference type="VEuPathDB" id="FungiDB:C2_08750W_A"/>
<reference evidence="4 5" key="3">
    <citation type="journal article" date="2013" name="Genome Biol.">
        <title>Assembly of a phased diploid Candida albicans genome facilitates allele-specific measurements and provides a simple model for repeat and indel structure.</title>
        <authorList>
            <person name="Muzzey D."/>
            <person name="Schwartz K."/>
            <person name="Weissman J.S."/>
            <person name="Sherlock G."/>
        </authorList>
    </citation>
    <scope>NUCLEOTIDE SEQUENCE [LARGE SCALE GENOMIC DNA]</scope>
    <source>
        <strain evidence="5">SC5314 / ATCC MYA-2876</strain>
    </source>
</reference>
<reference evidence="4 5" key="2">
    <citation type="journal article" date="2007" name="Genome Biol.">
        <title>Assembly of the Candida albicans genome into sixteen supercontigs aligned on the eight chromosomes.</title>
        <authorList>
            <person name="van het Hoog M."/>
            <person name="Rast T.J."/>
            <person name="Martchenko M."/>
            <person name="Grindle S."/>
            <person name="Dignard D."/>
            <person name="Hogues H."/>
            <person name="Cuomo C."/>
            <person name="Berriman M."/>
            <person name="Scherer S."/>
            <person name="Magee B.B."/>
            <person name="Whiteway M."/>
            <person name="Chibana H."/>
            <person name="Nantel A."/>
            <person name="Magee P.T."/>
        </authorList>
    </citation>
    <scope>GENOME REANNOTATION</scope>
    <source>
        <strain evidence="5">SC5314 / ATCC MYA-2876</strain>
    </source>
</reference>
<evidence type="ECO:0000256" key="1">
    <source>
        <dbReference type="SAM" id="MobiDB-lite"/>
    </source>
</evidence>
<dbReference type="InParanoid" id="A0A1D8PI82"/>
<proteinExistence type="predicted"/>
<dbReference type="Proteomes" id="UP000000559">
    <property type="component" value="Chromosome 2"/>
</dbReference>
<protein>
    <submittedName>
        <fullName evidence="4">Uncharacterized protein</fullName>
    </submittedName>
</protein>
<feature type="compositionally biased region" description="Low complexity" evidence="1">
    <location>
        <begin position="213"/>
        <end position="224"/>
    </location>
</feature>
<accession>A0A1D8PI82</accession>
<evidence type="ECO:0000256" key="2">
    <source>
        <dbReference type="SAM" id="Phobius"/>
    </source>
</evidence>
<dbReference type="EMBL" id="CP017624">
    <property type="protein sequence ID" value="AOW27863.1"/>
    <property type="molecule type" value="Genomic_DNA"/>
</dbReference>
<dbReference type="eggNOG" id="ENOG502TGX6">
    <property type="taxonomic scope" value="Eukaryota"/>
</dbReference>
<evidence type="ECO:0000313" key="3">
    <source>
        <dbReference type="CGD" id="CAL0000196825"/>
    </source>
</evidence>
<organism evidence="4 5">
    <name type="scientific">Candida albicans (strain SC5314 / ATCC MYA-2876)</name>
    <name type="common">Yeast</name>
    <dbReference type="NCBI Taxonomy" id="237561"/>
    <lineage>
        <taxon>Eukaryota</taxon>
        <taxon>Fungi</taxon>
        <taxon>Dikarya</taxon>
        <taxon>Ascomycota</taxon>
        <taxon>Saccharomycotina</taxon>
        <taxon>Pichiomycetes</taxon>
        <taxon>Debaryomycetaceae</taxon>
        <taxon>Candida/Lodderomyces clade</taxon>
        <taxon>Candida</taxon>
    </lineage>
</organism>
<dbReference type="CGD" id="CAL0000196825">
    <property type="gene designation" value="orf19.11083"/>
</dbReference>
<keyword evidence="2" id="KW-0472">Membrane</keyword>
<feature type="transmembrane region" description="Helical" evidence="2">
    <location>
        <begin position="28"/>
        <end position="45"/>
    </location>
</feature>
<evidence type="ECO:0000313" key="4">
    <source>
        <dbReference type="EMBL" id="AOW27863.1"/>
    </source>
</evidence>
<dbReference type="OrthoDB" id="4019505at2759"/>
<evidence type="ECO:0000313" key="5">
    <source>
        <dbReference type="Proteomes" id="UP000000559"/>
    </source>
</evidence>
<feature type="region of interest" description="Disordered" evidence="1">
    <location>
        <begin position="200"/>
        <end position="233"/>
    </location>
</feature>
<dbReference type="RefSeq" id="XP_714444.2">
    <property type="nucleotide sequence ID" value="XM_709351.2"/>
</dbReference>
<keyword evidence="2" id="KW-1133">Transmembrane helix</keyword>
<dbReference type="STRING" id="237561.A0A1D8PI82"/>
<reference evidence="4 5" key="1">
    <citation type="journal article" date="2004" name="Proc. Natl. Acad. Sci. U.S.A.">
        <title>The diploid genome sequence of Candida albicans.</title>
        <authorList>
            <person name="Jones T."/>
            <person name="Federspiel N.A."/>
            <person name="Chibana H."/>
            <person name="Dungan J."/>
            <person name="Kalman S."/>
            <person name="Magee B.B."/>
            <person name="Newport G."/>
            <person name="Thorstenson Y.R."/>
            <person name="Agabian N."/>
            <person name="Magee P.T."/>
            <person name="Davis R.W."/>
            <person name="Scherer S."/>
        </authorList>
    </citation>
    <scope>NUCLEOTIDE SEQUENCE [LARGE SCALE GENOMIC DNA]</scope>
    <source>
        <strain evidence="5">SC5314 / ATCC MYA-2876</strain>
    </source>
</reference>